<dbReference type="PANTHER" id="PTHR46978:SF1">
    <property type="entry name" value="ZINC KNUCKLE (CCHC-TYPE) FAMILY PROTEIN"/>
    <property type="match status" value="1"/>
</dbReference>
<evidence type="ECO:0000313" key="2">
    <source>
        <dbReference type="EMBL" id="CAK9171003.1"/>
    </source>
</evidence>
<reference evidence="2 3" key="1">
    <citation type="submission" date="2024-02" db="EMBL/GenBank/DDBJ databases">
        <authorList>
            <person name="Vignale AGUSTIN F."/>
            <person name="Sosa J E."/>
            <person name="Modenutti C."/>
        </authorList>
    </citation>
    <scope>NUCLEOTIDE SEQUENCE [LARGE SCALE GENOMIC DNA]</scope>
</reference>
<evidence type="ECO:0000313" key="3">
    <source>
        <dbReference type="Proteomes" id="UP001642360"/>
    </source>
</evidence>
<organism evidence="2 3">
    <name type="scientific">Ilex paraguariensis</name>
    <name type="common">yerba mate</name>
    <dbReference type="NCBI Taxonomy" id="185542"/>
    <lineage>
        <taxon>Eukaryota</taxon>
        <taxon>Viridiplantae</taxon>
        <taxon>Streptophyta</taxon>
        <taxon>Embryophyta</taxon>
        <taxon>Tracheophyta</taxon>
        <taxon>Spermatophyta</taxon>
        <taxon>Magnoliopsida</taxon>
        <taxon>eudicotyledons</taxon>
        <taxon>Gunneridae</taxon>
        <taxon>Pentapetalae</taxon>
        <taxon>asterids</taxon>
        <taxon>campanulids</taxon>
        <taxon>Aquifoliales</taxon>
        <taxon>Aquifoliaceae</taxon>
        <taxon>Ilex</taxon>
    </lineage>
</organism>
<dbReference type="EMBL" id="CAUOFW020000753">
    <property type="protein sequence ID" value="CAK9136433.1"/>
    <property type="molecule type" value="Genomic_DNA"/>
</dbReference>
<gene>
    <name evidence="1" type="ORF">ILEXP_LOCUS3407</name>
    <name evidence="2" type="ORF">ILEXP_LOCUS40531</name>
</gene>
<sequence>MEDASLILVNSILGRCECPWSYLDIVRQVKGILSSLEFCLVHVYREANYVVDRLAGNVVRNRRLAGYVVMISKEAGWICCYGQQGLPVLCKYKLMVFNQEGEVLKALQYGPHIYNRKGCLTKVCPEKDAAEDQSLDICLRCGNSGHNMFSCNSNEYSFDDLRGSAAQESLSKDLHMEIISPGRSPTIP</sequence>
<proteinExistence type="predicted"/>
<dbReference type="AlphaFoldDB" id="A0ABC8TPB4"/>
<evidence type="ECO:0008006" key="4">
    <source>
        <dbReference type="Google" id="ProtNLM"/>
    </source>
</evidence>
<evidence type="ECO:0000313" key="1">
    <source>
        <dbReference type="EMBL" id="CAK9136433.1"/>
    </source>
</evidence>
<dbReference type="PANTHER" id="PTHR46978">
    <property type="entry name" value="ZINC KNUCKLE (CCHC-TYPE) FAMILY PROTEIN"/>
    <property type="match status" value="1"/>
</dbReference>
<protein>
    <recommendedName>
        <fullName evidence="4">CCHC-type domain-containing protein</fullName>
    </recommendedName>
</protein>
<name>A0ABC8TPB4_9AQUA</name>
<dbReference type="Proteomes" id="UP001642360">
    <property type="component" value="Unassembled WGS sequence"/>
</dbReference>
<keyword evidence="3" id="KW-1185">Reference proteome</keyword>
<accession>A0ABC8TPB4</accession>
<dbReference type="EMBL" id="CAUOFW020005625">
    <property type="protein sequence ID" value="CAK9171003.1"/>
    <property type="molecule type" value="Genomic_DNA"/>
</dbReference>
<comment type="caution">
    <text evidence="2">The sequence shown here is derived from an EMBL/GenBank/DDBJ whole genome shotgun (WGS) entry which is preliminary data.</text>
</comment>